<name>A0ABN1BFU4_9BURK</name>
<sequence length="117" mass="12778">MPERPYTFRIPFRREAAMRALLLALCLSVSSLWACAQPAPRAGDVITLEGRIVLKGNEPFVVAVLESGDRQWDLRGLTRQQMQDLQSRTVTVTGTVARAAGEAGGGMPAQLQVQSIR</sequence>
<evidence type="ECO:0000313" key="2">
    <source>
        <dbReference type="EMBL" id="GAA0496535.1"/>
    </source>
</evidence>
<evidence type="ECO:0000256" key="1">
    <source>
        <dbReference type="SAM" id="SignalP"/>
    </source>
</evidence>
<keyword evidence="1" id="KW-0732">Signal</keyword>
<proteinExistence type="predicted"/>
<protein>
    <recommendedName>
        <fullName evidence="4">DUF5666 domain-containing protein</fullName>
    </recommendedName>
</protein>
<accession>A0ABN1BFU4</accession>
<gene>
    <name evidence="2" type="ORF">GCM10009097_10760</name>
</gene>
<feature type="signal peptide" evidence="1">
    <location>
        <begin position="1"/>
        <end position="36"/>
    </location>
</feature>
<dbReference type="Proteomes" id="UP001501706">
    <property type="component" value="Unassembled WGS sequence"/>
</dbReference>
<reference evidence="2 3" key="1">
    <citation type="journal article" date="2019" name="Int. J. Syst. Evol. Microbiol.">
        <title>The Global Catalogue of Microorganisms (GCM) 10K type strain sequencing project: providing services to taxonomists for standard genome sequencing and annotation.</title>
        <authorList>
            <consortium name="The Broad Institute Genomics Platform"/>
            <consortium name="The Broad Institute Genome Sequencing Center for Infectious Disease"/>
            <person name="Wu L."/>
            <person name="Ma J."/>
        </authorList>
    </citation>
    <scope>NUCLEOTIDE SEQUENCE [LARGE SCALE GENOMIC DNA]</scope>
    <source>
        <strain evidence="2 3">JCM 14330</strain>
    </source>
</reference>
<organism evidence="2 3">
    <name type="scientific">Pigmentiphaga daeguensis</name>
    <dbReference type="NCBI Taxonomy" id="414049"/>
    <lineage>
        <taxon>Bacteria</taxon>
        <taxon>Pseudomonadati</taxon>
        <taxon>Pseudomonadota</taxon>
        <taxon>Betaproteobacteria</taxon>
        <taxon>Burkholderiales</taxon>
        <taxon>Alcaligenaceae</taxon>
        <taxon>Pigmentiphaga</taxon>
    </lineage>
</organism>
<evidence type="ECO:0000313" key="3">
    <source>
        <dbReference type="Proteomes" id="UP001501706"/>
    </source>
</evidence>
<feature type="chain" id="PRO_5045233987" description="DUF5666 domain-containing protein" evidence="1">
    <location>
        <begin position="37"/>
        <end position="117"/>
    </location>
</feature>
<evidence type="ECO:0008006" key="4">
    <source>
        <dbReference type="Google" id="ProtNLM"/>
    </source>
</evidence>
<dbReference type="EMBL" id="BAAAEN010000003">
    <property type="protein sequence ID" value="GAA0496535.1"/>
    <property type="molecule type" value="Genomic_DNA"/>
</dbReference>
<keyword evidence="3" id="KW-1185">Reference proteome</keyword>
<comment type="caution">
    <text evidence="2">The sequence shown here is derived from an EMBL/GenBank/DDBJ whole genome shotgun (WGS) entry which is preliminary data.</text>
</comment>